<feature type="transmembrane region" description="Helical" evidence="6">
    <location>
        <begin position="422"/>
        <end position="443"/>
    </location>
</feature>
<feature type="transmembrane region" description="Helical" evidence="6">
    <location>
        <begin position="514"/>
        <end position="535"/>
    </location>
</feature>
<feature type="transmembrane region" description="Helical" evidence="6">
    <location>
        <begin position="298"/>
        <end position="321"/>
    </location>
</feature>
<dbReference type="RefSeq" id="WP_072942518.1">
    <property type="nucleotide sequence ID" value="NZ_CP070609.1"/>
</dbReference>
<evidence type="ECO:0000313" key="8">
    <source>
        <dbReference type="Proteomes" id="UP000183561"/>
    </source>
</evidence>
<dbReference type="GO" id="GO:0016020">
    <property type="term" value="C:membrane"/>
    <property type="evidence" value="ECO:0007669"/>
    <property type="project" value="UniProtKB-SubCell"/>
</dbReference>
<dbReference type="EMBL" id="FNSV01000005">
    <property type="protein sequence ID" value="SEC83795.1"/>
    <property type="molecule type" value="Genomic_DNA"/>
</dbReference>
<comment type="subcellular location">
    <subcellularLocation>
        <location evidence="1">Membrane</location>
        <topology evidence="1">Multi-pass membrane protein</topology>
    </subcellularLocation>
</comment>
<dbReference type="Gene3D" id="1.20.1740.10">
    <property type="entry name" value="Amino acid/polyamine transporter I"/>
    <property type="match status" value="1"/>
</dbReference>
<organism evidence="7 8">
    <name type="scientific">Rhodococcus koreensis</name>
    <dbReference type="NCBI Taxonomy" id="99653"/>
    <lineage>
        <taxon>Bacteria</taxon>
        <taxon>Bacillati</taxon>
        <taxon>Actinomycetota</taxon>
        <taxon>Actinomycetes</taxon>
        <taxon>Mycobacteriales</taxon>
        <taxon>Nocardiaceae</taxon>
        <taxon>Rhodococcus</taxon>
    </lineage>
</organism>
<gene>
    <name evidence="7" type="ORF">SAMN04490239_5657</name>
</gene>
<evidence type="ECO:0000256" key="2">
    <source>
        <dbReference type="ARBA" id="ARBA00022692"/>
    </source>
</evidence>
<feature type="transmembrane region" description="Helical" evidence="6">
    <location>
        <begin position="148"/>
        <end position="169"/>
    </location>
</feature>
<name>A0A1H4VS37_9NOCA</name>
<dbReference type="AlphaFoldDB" id="A0A1H4VS37"/>
<feature type="region of interest" description="Disordered" evidence="5">
    <location>
        <begin position="620"/>
        <end position="641"/>
    </location>
</feature>
<feature type="transmembrane region" description="Helical" evidence="6">
    <location>
        <begin position="254"/>
        <end position="278"/>
    </location>
</feature>
<evidence type="ECO:0000256" key="5">
    <source>
        <dbReference type="SAM" id="MobiDB-lite"/>
    </source>
</evidence>
<keyword evidence="2 6" id="KW-0812">Transmembrane</keyword>
<keyword evidence="8" id="KW-1185">Reference proteome</keyword>
<feature type="compositionally biased region" description="Low complexity" evidence="5">
    <location>
        <begin position="620"/>
        <end position="635"/>
    </location>
</feature>
<sequence length="641" mass="67784">MSTLPDSPSAPGSPDAPDHKLKRTLGLWQLTLLGVSTQIGSGWLFAVLSSASVAGPAAILSWILGAGLFIVVSLTWIELGTLFPRSGGIVRYPALSHGAFAGWITGWGYWIGTVCLPAIEAQAVLTYLGGRFPHLGLVKVEQGTTILAWPNGILCGIGILAIFFVLNLFGVKLLAKVNTYVTMWKLVVPCLTFLLLFFAFNSSNLTVGGGFLPTGAGGIVHALAIGGIAFGYLGSRQVLDYGGEARNPKRDIPLAIVLSILIPMVVYIGLQIGFLGALDWSDAGISVGDWAGLRTSDWASAPLFQALGAAGFGAFATVLLIDAAISPAGNGWVTLGSAARASFAFGIDKYAPKGLAKVNRYGIPWVSLVVAIVVSALFMLPFPSWYQLVSVVSVCLVLSYLMGSAIAPVLRKTAPHADRTWRLPAIGFWAPAGYAAGLFIVYAAGFASLAQLLVIAFAGVSIYGAYTSVNHGWVRRPAGWSISAVFLVVWIYVSSRGGWFMNTTEVQRAGSWSFPVYFAAMTAALLAFVLALRVVSTPAGRRHLDAGVWLIATLLATLLVSYYGEFGPLDEPPLADYWDLLVVITLALVSYVWAVRSGFHTEQLDAALADSGLAVEPAAPTRTPAHRATPVAAVHGQEVNS</sequence>
<evidence type="ECO:0000313" key="7">
    <source>
        <dbReference type="EMBL" id="SEC83795.1"/>
    </source>
</evidence>
<dbReference type="InterPro" id="IPR002293">
    <property type="entry name" value="AA/rel_permease1"/>
</dbReference>
<dbReference type="PANTHER" id="PTHR47547">
    <property type="match status" value="1"/>
</dbReference>
<feature type="transmembrane region" description="Helical" evidence="6">
    <location>
        <begin position="363"/>
        <end position="382"/>
    </location>
</feature>
<feature type="transmembrane region" description="Helical" evidence="6">
    <location>
        <begin position="577"/>
        <end position="595"/>
    </location>
</feature>
<evidence type="ECO:0000256" key="1">
    <source>
        <dbReference type="ARBA" id="ARBA00004141"/>
    </source>
</evidence>
<accession>A0A1H4VS37</accession>
<feature type="transmembrane region" description="Helical" evidence="6">
    <location>
        <begin position="478"/>
        <end position="494"/>
    </location>
</feature>
<dbReference type="Pfam" id="PF13520">
    <property type="entry name" value="AA_permease_2"/>
    <property type="match status" value="1"/>
</dbReference>
<dbReference type="OrthoDB" id="9762947at2"/>
<dbReference type="GO" id="GO:0022857">
    <property type="term" value="F:transmembrane transporter activity"/>
    <property type="evidence" value="ECO:0007669"/>
    <property type="project" value="InterPro"/>
</dbReference>
<feature type="transmembrane region" description="Helical" evidence="6">
    <location>
        <begin position="59"/>
        <end position="79"/>
    </location>
</feature>
<feature type="transmembrane region" description="Helical" evidence="6">
    <location>
        <begin position="100"/>
        <end position="128"/>
    </location>
</feature>
<feature type="transmembrane region" description="Helical" evidence="6">
    <location>
        <begin position="212"/>
        <end position="233"/>
    </location>
</feature>
<evidence type="ECO:0000256" key="6">
    <source>
        <dbReference type="SAM" id="Phobius"/>
    </source>
</evidence>
<keyword evidence="4 6" id="KW-0472">Membrane</keyword>
<dbReference type="InterPro" id="IPR052962">
    <property type="entry name" value="AA_Transporter_AGT"/>
</dbReference>
<evidence type="ECO:0000256" key="4">
    <source>
        <dbReference type="ARBA" id="ARBA00023136"/>
    </source>
</evidence>
<feature type="transmembrane region" description="Helical" evidence="6">
    <location>
        <begin position="30"/>
        <end position="53"/>
    </location>
</feature>
<evidence type="ECO:0000256" key="3">
    <source>
        <dbReference type="ARBA" id="ARBA00022989"/>
    </source>
</evidence>
<proteinExistence type="predicted"/>
<reference evidence="8" key="1">
    <citation type="submission" date="2016-10" db="EMBL/GenBank/DDBJ databases">
        <authorList>
            <person name="Varghese N."/>
            <person name="Submissions S."/>
        </authorList>
    </citation>
    <scope>NUCLEOTIDE SEQUENCE [LARGE SCALE GENOMIC DNA]</scope>
    <source>
        <strain evidence="8">DSM 44498</strain>
    </source>
</reference>
<dbReference type="PANTHER" id="PTHR47547:SF1">
    <property type="entry name" value="ASPARTATE-PROTON SYMPORTER"/>
    <property type="match status" value="1"/>
</dbReference>
<feature type="transmembrane region" description="Helical" evidence="6">
    <location>
        <begin position="449"/>
        <end position="466"/>
    </location>
</feature>
<dbReference type="Proteomes" id="UP000183561">
    <property type="component" value="Unassembled WGS sequence"/>
</dbReference>
<protein>
    <submittedName>
        <fullName evidence="7">Amino acid transporter</fullName>
    </submittedName>
</protein>
<feature type="transmembrane region" description="Helical" evidence="6">
    <location>
        <begin position="181"/>
        <end position="200"/>
    </location>
</feature>
<keyword evidence="3 6" id="KW-1133">Transmembrane helix</keyword>
<feature type="transmembrane region" description="Helical" evidence="6">
    <location>
        <begin position="547"/>
        <end position="565"/>
    </location>
</feature>
<feature type="transmembrane region" description="Helical" evidence="6">
    <location>
        <begin position="388"/>
        <end position="410"/>
    </location>
</feature>